<dbReference type="InterPro" id="IPR043686">
    <property type="entry name" value="Uup"/>
</dbReference>
<dbReference type="PATRIC" id="fig|993517.3.peg.4979"/>
<dbReference type="InterPro" id="IPR017871">
    <property type="entry name" value="ABC_transporter-like_CS"/>
</dbReference>
<dbReference type="GO" id="GO:0016887">
    <property type="term" value="F:ATP hydrolysis activity"/>
    <property type="evidence" value="ECO:0007669"/>
    <property type="project" value="UniProtKB-UniRule"/>
</dbReference>
<feature type="domain" description="ABC transporter" evidence="13">
    <location>
        <begin position="2"/>
        <end position="236"/>
    </location>
</feature>
<dbReference type="InterPro" id="IPR032524">
    <property type="entry name" value="ABC_tran_C"/>
</dbReference>
<accession>K5CA23</accession>
<evidence type="ECO:0000256" key="6">
    <source>
        <dbReference type="ARBA" id="ARBA00022840"/>
    </source>
</evidence>
<dbReference type="GO" id="GO:0005737">
    <property type="term" value="C:cytoplasm"/>
    <property type="evidence" value="ECO:0007669"/>
    <property type="project" value="UniProtKB-SubCell"/>
</dbReference>
<dbReference type="EMBL" id="AMCW01000134">
    <property type="protein sequence ID" value="EKK00060.1"/>
    <property type="molecule type" value="Genomic_DNA"/>
</dbReference>
<protein>
    <recommendedName>
        <fullName evidence="11">ATP-binding protein Uup</fullName>
        <ecNumber evidence="11">3.6.1.-</ecNumber>
    </recommendedName>
</protein>
<feature type="domain" description="ABC transporter" evidence="13">
    <location>
        <begin position="303"/>
        <end position="520"/>
    </location>
</feature>
<proteinExistence type="inferred from homology"/>
<evidence type="ECO:0000256" key="1">
    <source>
        <dbReference type="ARBA" id="ARBA00022490"/>
    </source>
</evidence>
<dbReference type="InterPro" id="IPR003439">
    <property type="entry name" value="ABC_transporter-like_ATP-bd"/>
</dbReference>
<feature type="binding site" evidence="11">
    <location>
        <begin position="337"/>
        <end position="344"/>
    </location>
    <ligand>
        <name>ATP</name>
        <dbReference type="ChEBI" id="CHEBI:30616"/>
        <label>2</label>
    </ligand>
</feature>
<dbReference type="InterPro" id="IPR032781">
    <property type="entry name" value="ABC_tran_Xtn"/>
</dbReference>
<name>K5CA23_RHOBT</name>
<evidence type="ECO:0000256" key="8">
    <source>
        <dbReference type="ARBA" id="ARBA00023204"/>
    </source>
</evidence>
<dbReference type="InterPro" id="IPR003593">
    <property type="entry name" value="AAA+_ATPase"/>
</dbReference>
<evidence type="ECO:0000256" key="11">
    <source>
        <dbReference type="HAMAP-Rule" id="MF_00848"/>
    </source>
</evidence>
<dbReference type="InterPro" id="IPR051309">
    <property type="entry name" value="ABCF_ATPase"/>
</dbReference>
<keyword evidence="6 11" id="KW-0067">ATP-binding</keyword>
<gene>
    <name evidence="11" type="primary">uup</name>
    <name evidence="14" type="ORF">RBSH_04582</name>
</gene>
<keyword evidence="8 11" id="KW-0234">DNA repair</keyword>
<feature type="binding site" evidence="11">
    <location>
        <begin position="34"/>
        <end position="41"/>
    </location>
    <ligand>
        <name>ATP</name>
        <dbReference type="ChEBI" id="CHEBI:30616"/>
        <label>1</label>
    </ligand>
</feature>
<dbReference type="SMART" id="SM00382">
    <property type="entry name" value="AAA"/>
    <property type="match status" value="2"/>
</dbReference>
<dbReference type="EC" id="3.6.1.-" evidence="11"/>
<dbReference type="AlphaFoldDB" id="K5CA23"/>
<evidence type="ECO:0000256" key="3">
    <source>
        <dbReference type="ARBA" id="ARBA00022741"/>
    </source>
</evidence>
<keyword evidence="3 11" id="KW-0547">Nucleotide-binding</keyword>
<dbReference type="PANTHER" id="PTHR42855">
    <property type="entry name" value="ABC TRANSPORTER ATP-BINDING SUBUNIT"/>
    <property type="match status" value="1"/>
</dbReference>
<sequence length="625" mass="69490">MISLDDLTIGFRGPALLDGVSARIERGQRIGLLGRNGAGKTTLLKMLSGDVTPDNGQVILDPNVRLARLTQDVPQNVKGTVQDIMTLPAEQFSKMGTTSGLGTALGPTDHGTWEPWEIEQKIEETLSRMNLDPATAFESLSSGMRRRVLLARAIASEPDMLLLDEPTNHLDIQSIIWLEDFLSRWSGTLMFITHDRSFLQSLANRIWEIDRGRLFDWTCDYQTFLQRKAAALDAEEKQNALFDKRLAEEEVWIRQGIKARRTRNEGRVRALKAMRNEANQRRSLEGKAKLNLQVAERGGALVTKLDNVSFTYPGTDRVIIRDFSSLIMRGDKIGIIGPNGAGKSTLLKLILGKLEPTSGSVRLGTNLKIAYFDQLRDTLDPELTVQENVGEGSDKIQVGNATKHIMGYLQDYLFTPERARTQVKFLSGGERNRALLAKLMTQPANVIVLDEPTNDLDAETLELLEEQLVGFDGTLLMVSHDRTFLNNVVTSTLVFDDDSDPGIVNEYVGGYDEWEAVAKRRRAESGSGKVSGKKTTSNPDAKNNATPKPAAKAVKLSYNDQRELKLLPGKIEKLEAEIAAIHEEMAAPEFYQSGGDVIAKKSEELKAKEEELAQSYERWEALEAH</sequence>
<evidence type="ECO:0000256" key="2">
    <source>
        <dbReference type="ARBA" id="ARBA00022737"/>
    </source>
</evidence>
<keyword evidence="1 11" id="KW-0963">Cytoplasm</keyword>
<evidence type="ECO:0000256" key="5">
    <source>
        <dbReference type="ARBA" id="ARBA00022801"/>
    </source>
</evidence>
<comment type="function">
    <text evidence="11">Probably plays a role in ribosome assembly or function. May be involved in resolution of branched DNA intermediates that result from template switching in postreplication gaps. Binds DNA and has ATPase activity.</text>
</comment>
<evidence type="ECO:0000259" key="13">
    <source>
        <dbReference type="PROSITE" id="PS50893"/>
    </source>
</evidence>
<dbReference type="HAMAP" id="MF_00848">
    <property type="entry name" value="Uup"/>
    <property type="match status" value="1"/>
</dbReference>
<evidence type="ECO:0000313" key="14">
    <source>
        <dbReference type="EMBL" id="EKK00060.1"/>
    </source>
</evidence>
<feature type="region of interest" description="Disordered" evidence="12">
    <location>
        <begin position="522"/>
        <end position="552"/>
    </location>
</feature>
<evidence type="ECO:0000256" key="10">
    <source>
        <dbReference type="ARBA" id="ARBA00061478"/>
    </source>
</evidence>
<dbReference type="SUPFAM" id="SSF52540">
    <property type="entry name" value="P-loop containing nucleoside triphosphate hydrolases"/>
    <property type="match status" value="2"/>
</dbReference>
<dbReference type="GO" id="GO:0005524">
    <property type="term" value="F:ATP binding"/>
    <property type="evidence" value="ECO:0007669"/>
    <property type="project" value="UniProtKB-UniRule"/>
</dbReference>
<feature type="compositionally biased region" description="Low complexity" evidence="12">
    <location>
        <begin position="538"/>
        <end position="552"/>
    </location>
</feature>
<dbReference type="InterPro" id="IPR027417">
    <property type="entry name" value="P-loop_NTPase"/>
</dbReference>
<dbReference type="RefSeq" id="WP_007334090.1">
    <property type="nucleotide sequence ID" value="NZ_AMCW01000134.1"/>
</dbReference>
<evidence type="ECO:0000256" key="12">
    <source>
        <dbReference type="SAM" id="MobiDB-lite"/>
    </source>
</evidence>
<dbReference type="Gene3D" id="3.40.50.300">
    <property type="entry name" value="P-loop containing nucleotide triphosphate hydrolases"/>
    <property type="match status" value="2"/>
</dbReference>
<comment type="caution">
    <text evidence="14">The sequence shown here is derived from an EMBL/GenBank/DDBJ whole genome shotgun (WGS) entry which is preliminary data.</text>
</comment>
<dbReference type="Pfam" id="PF16326">
    <property type="entry name" value="ABC_tran_CTD"/>
    <property type="match status" value="1"/>
</dbReference>
<dbReference type="Proteomes" id="UP000007993">
    <property type="component" value="Unassembled WGS sequence"/>
</dbReference>
<evidence type="ECO:0000256" key="7">
    <source>
        <dbReference type="ARBA" id="ARBA00023125"/>
    </source>
</evidence>
<comment type="similarity">
    <text evidence="10 11">Belongs to the ABC transporter superfamily. ABCF family. Uup subfamily.</text>
</comment>
<organism evidence="14 15">
    <name type="scientific">Rhodopirellula baltica SH28</name>
    <dbReference type="NCBI Taxonomy" id="993517"/>
    <lineage>
        <taxon>Bacteria</taxon>
        <taxon>Pseudomonadati</taxon>
        <taxon>Planctomycetota</taxon>
        <taxon>Planctomycetia</taxon>
        <taxon>Pirellulales</taxon>
        <taxon>Pirellulaceae</taxon>
        <taxon>Rhodopirellula</taxon>
    </lineage>
</organism>
<dbReference type="GO" id="GO:0006281">
    <property type="term" value="P:DNA repair"/>
    <property type="evidence" value="ECO:0007669"/>
    <property type="project" value="UniProtKB-KW"/>
</dbReference>
<dbReference type="PROSITE" id="PS00211">
    <property type="entry name" value="ABC_TRANSPORTER_1"/>
    <property type="match status" value="2"/>
</dbReference>
<dbReference type="Gene3D" id="1.10.287.380">
    <property type="entry name" value="Valyl-tRNA synthetase, C-terminal domain"/>
    <property type="match status" value="1"/>
</dbReference>
<dbReference type="CDD" id="cd03221">
    <property type="entry name" value="ABCF_EF-3"/>
    <property type="match status" value="2"/>
</dbReference>
<dbReference type="Pfam" id="PF12848">
    <property type="entry name" value="ABC_tran_Xtn"/>
    <property type="match status" value="1"/>
</dbReference>
<evidence type="ECO:0000256" key="4">
    <source>
        <dbReference type="ARBA" id="ARBA00022763"/>
    </source>
</evidence>
<dbReference type="InterPro" id="IPR037118">
    <property type="entry name" value="Val-tRNA_synth_C_sf"/>
</dbReference>
<comment type="subcellular location">
    <subcellularLocation>
        <location evidence="11">Cytoplasm</location>
    </subcellularLocation>
    <text evidence="11">Associates with ribosomes.</text>
</comment>
<dbReference type="PROSITE" id="PS50893">
    <property type="entry name" value="ABC_TRANSPORTER_2"/>
    <property type="match status" value="2"/>
</dbReference>
<dbReference type="PANTHER" id="PTHR42855:SF1">
    <property type="entry name" value="ABC TRANSPORTER DOMAIN-CONTAINING PROTEIN"/>
    <property type="match status" value="1"/>
</dbReference>
<dbReference type="GO" id="GO:0043022">
    <property type="term" value="F:ribosome binding"/>
    <property type="evidence" value="ECO:0007669"/>
    <property type="project" value="UniProtKB-UniRule"/>
</dbReference>
<dbReference type="FunFam" id="3.40.50.300:FF:000011">
    <property type="entry name" value="Putative ABC transporter ATP-binding component"/>
    <property type="match status" value="1"/>
</dbReference>
<evidence type="ECO:0000256" key="9">
    <source>
        <dbReference type="ARBA" id="ARBA00049360"/>
    </source>
</evidence>
<dbReference type="GO" id="GO:0003677">
    <property type="term" value="F:DNA binding"/>
    <property type="evidence" value="ECO:0007669"/>
    <property type="project" value="UniProtKB-UniRule"/>
</dbReference>
<comment type="catalytic activity">
    <reaction evidence="9 11">
        <text>ATP + H2O = ADP + phosphate + H(+)</text>
        <dbReference type="Rhea" id="RHEA:13065"/>
        <dbReference type="ChEBI" id="CHEBI:15377"/>
        <dbReference type="ChEBI" id="CHEBI:15378"/>
        <dbReference type="ChEBI" id="CHEBI:30616"/>
        <dbReference type="ChEBI" id="CHEBI:43474"/>
        <dbReference type="ChEBI" id="CHEBI:456216"/>
    </reaction>
</comment>
<keyword evidence="7 11" id="KW-0238">DNA-binding</keyword>
<reference evidence="14 15" key="1">
    <citation type="journal article" date="2013" name="Mar. Genomics">
        <title>Expression of sulfatases in Rhodopirellula baltica and the diversity of sulfatases in the genus Rhodopirellula.</title>
        <authorList>
            <person name="Wegner C.E."/>
            <person name="Richter-Heitmann T."/>
            <person name="Klindworth A."/>
            <person name="Klockow C."/>
            <person name="Richter M."/>
            <person name="Achstetter T."/>
            <person name="Glockner F.O."/>
            <person name="Harder J."/>
        </authorList>
    </citation>
    <scope>NUCLEOTIDE SEQUENCE [LARGE SCALE GENOMIC DNA]</scope>
    <source>
        <strain evidence="14 15">SH28</strain>
    </source>
</reference>
<keyword evidence="2 11" id="KW-0677">Repeat</keyword>
<evidence type="ECO:0000313" key="15">
    <source>
        <dbReference type="Proteomes" id="UP000007993"/>
    </source>
</evidence>
<keyword evidence="5 11" id="KW-0378">Hydrolase</keyword>
<dbReference type="FunFam" id="3.40.50.300:FF:000309">
    <property type="entry name" value="ABC transporter ATP-binding protein"/>
    <property type="match status" value="1"/>
</dbReference>
<dbReference type="Pfam" id="PF00005">
    <property type="entry name" value="ABC_tran"/>
    <property type="match status" value="2"/>
</dbReference>
<keyword evidence="4 11" id="KW-0227">DNA damage</keyword>